<comment type="caution">
    <text evidence="3">The sequence shown here is derived from an EMBL/GenBank/DDBJ whole genome shotgun (WGS) entry which is preliminary data.</text>
</comment>
<name>X1TN55_9ZZZZ</name>
<dbReference type="AlphaFoldDB" id="X1TN55"/>
<evidence type="ECO:0000256" key="1">
    <source>
        <dbReference type="SAM" id="MobiDB-lite"/>
    </source>
</evidence>
<organism evidence="3">
    <name type="scientific">marine sediment metagenome</name>
    <dbReference type="NCBI Taxonomy" id="412755"/>
    <lineage>
        <taxon>unclassified sequences</taxon>
        <taxon>metagenomes</taxon>
        <taxon>ecological metagenomes</taxon>
    </lineage>
</organism>
<protein>
    <submittedName>
        <fullName evidence="3">Uncharacterized protein</fullName>
    </submittedName>
</protein>
<accession>X1TN55</accession>
<keyword evidence="2" id="KW-0472">Membrane</keyword>
<proteinExistence type="predicted"/>
<feature type="region of interest" description="Disordered" evidence="1">
    <location>
        <begin position="92"/>
        <end position="126"/>
    </location>
</feature>
<feature type="transmembrane region" description="Helical" evidence="2">
    <location>
        <begin position="132"/>
        <end position="154"/>
    </location>
</feature>
<keyword evidence="2" id="KW-0812">Transmembrane</keyword>
<dbReference type="EMBL" id="BARW01026559">
    <property type="protein sequence ID" value="GAJ06788.1"/>
    <property type="molecule type" value="Genomic_DNA"/>
</dbReference>
<sequence>PANGSGDVEFLVYDFTGDLEISLEDIPLTVEPTTVPVTAKEGGTRVVLTFYGDESLGAEIYEGKIRFLAMTGGTVAMGIKVRATINHIADGIAQGDGSPMPDVPGEEAPPPEQLAPAPTPSPPEPVPTATELPIIIAGIAAATAILITLIVVLARRPRY</sequence>
<reference evidence="3" key="1">
    <citation type="journal article" date="2014" name="Front. Microbiol.">
        <title>High frequency of phylogenetically diverse reductive dehalogenase-homologous genes in deep subseafloor sedimentary metagenomes.</title>
        <authorList>
            <person name="Kawai M."/>
            <person name="Futagami T."/>
            <person name="Toyoda A."/>
            <person name="Takaki Y."/>
            <person name="Nishi S."/>
            <person name="Hori S."/>
            <person name="Arai W."/>
            <person name="Tsubouchi T."/>
            <person name="Morono Y."/>
            <person name="Uchiyama I."/>
            <person name="Ito T."/>
            <person name="Fujiyama A."/>
            <person name="Inagaki F."/>
            <person name="Takami H."/>
        </authorList>
    </citation>
    <scope>NUCLEOTIDE SEQUENCE</scope>
    <source>
        <strain evidence="3">Expedition CK06-06</strain>
    </source>
</reference>
<feature type="non-terminal residue" evidence="3">
    <location>
        <position position="1"/>
    </location>
</feature>
<evidence type="ECO:0000256" key="2">
    <source>
        <dbReference type="SAM" id="Phobius"/>
    </source>
</evidence>
<gene>
    <name evidence="3" type="ORF">S12H4_43293</name>
</gene>
<evidence type="ECO:0000313" key="3">
    <source>
        <dbReference type="EMBL" id="GAJ06788.1"/>
    </source>
</evidence>
<feature type="compositionally biased region" description="Pro residues" evidence="1">
    <location>
        <begin position="107"/>
        <end position="126"/>
    </location>
</feature>
<keyword evidence="2" id="KW-1133">Transmembrane helix</keyword>